<feature type="compositionally biased region" description="Basic and acidic residues" evidence="7">
    <location>
        <begin position="778"/>
        <end position="796"/>
    </location>
</feature>
<feature type="coiled-coil region" evidence="6">
    <location>
        <begin position="513"/>
        <end position="573"/>
    </location>
</feature>
<feature type="compositionally biased region" description="Pro residues" evidence="7">
    <location>
        <begin position="1267"/>
        <end position="1280"/>
    </location>
</feature>
<name>A0A1F5ZTF8_9BACT</name>
<dbReference type="InterPro" id="IPR019489">
    <property type="entry name" value="Clp_ATPase_C"/>
</dbReference>
<feature type="region of interest" description="Disordered" evidence="7">
    <location>
        <begin position="967"/>
        <end position="989"/>
    </location>
</feature>
<evidence type="ECO:0000256" key="6">
    <source>
        <dbReference type="SAM" id="Coils"/>
    </source>
</evidence>
<keyword evidence="1 5" id="KW-0677">Repeat</keyword>
<accession>A0A1F5ZTF8</accession>
<dbReference type="Pfam" id="PF07724">
    <property type="entry name" value="AAA_2"/>
    <property type="match status" value="1"/>
</dbReference>
<keyword evidence="4" id="KW-0143">Chaperone</keyword>
<evidence type="ECO:0000313" key="10">
    <source>
        <dbReference type="Proteomes" id="UP000176923"/>
    </source>
</evidence>
<dbReference type="SMART" id="SM00382">
    <property type="entry name" value="AAA"/>
    <property type="match status" value="2"/>
</dbReference>
<evidence type="ECO:0000313" key="9">
    <source>
        <dbReference type="EMBL" id="OGG15653.1"/>
    </source>
</evidence>
<feature type="compositionally biased region" description="Polar residues" evidence="7">
    <location>
        <begin position="967"/>
        <end position="981"/>
    </location>
</feature>
<dbReference type="Gene3D" id="4.10.860.10">
    <property type="entry name" value="UVR domain"/>
    <property type="match status" value="1"/>
</dbReference>
<dbReference type="Proteomes" id="UP000176923">
    <property type="component" value="Unassembled WGS sequence"/>
</dbReference>
<dbReference type="STRING" id="1798382.A3D77_01335"/>
<evidence type="ECO:0000256" key="5">
    <source>
        <dbReference type="PROSITE-ProRule" id="PRU01251"/>
    </source>
</evidence>
<dbReference type="InterPro" id="IPR001270">
    <property type="entry name" value="ClpA/B"/>
</dbReference>
<dbReference type="SUPFAM" id="SSF52540">
    <property type="entry name" value="P-loop containing nucleoside triphosphate hydrolases"/>
    <property type="match status" value="3"/>
</dbReference>
<dbReference type="InterPro" id="IPR027417">
    <property type="entry name" value="P-loop_NTPase"/>
</dbReference>
<dbReference type="CDD" id="cd00009">
    <property type="entry name" value="AAA"/>
    <property type="match status" value="1"/>
</dbReference>
<feature type="region of interest" description="Disordered" evidence="7">
    <location>
        <begin position="1193"/>
        <end position="1290"/>
    </location>
</feature>
<feature type="compositionally biased region" description="Low complexity" evidence="7">
    <location>
        <begin position="61"/>
        <end position="102"/>
    </location>
</feature>
<dbReference type="PROSITE" id="PS51903">
    <property type="entry name" value="CLP_R"/>
    <property type="match status" value="1"/>
</dbReference>
<feature type="domain" description="Clp R" evidence="8">
    <location>
        <begin position="118"/>
        <end position="257"/>
    </location>
</feature>
<dbReference type="Pfam" id="PF00004">
    <property type="entry name" value="AAA"/>
    <property type="match status" value="1"/>
</dbReference>
<dbReference type="FunFam" id="3.40.50.300:FF:000025">
    <property type="entry name" value="ATP-dependent Clp protease subunit"/>
    <property type="match status" value="1"/>
</dbReference>
<dbReference type="Pfam" id="PF02861">
    <property type="entry name" value="Clp_N"/>
    <property type="match status" value="1"/>
</dbReference>
<dbReference type="Gene3D" id="3.40.50.300">
    <property type="entry name" value="P-loop containing nucleotide triphosphate hydrolases"/>
    <property type="match status" value="2"/>
</dbReference>
<evidence type="ECO:0000259" key="8">
    <source>
        <dbReference type="PROSITE" id="PS51903"/>
    </source>
</evidence>
<dbReference type="PANTHER" id="PTHR11638:SF18">
    <property type="entry name" value="HEAT SHOCK PROTEIN 104"/>
    <property type="match status" value="1"/>
</dbReference>
<reference evidence="9 10" key="1">
    <citation type="journal article" date="2016" name="Nat. Commun.">
        <title>Thousands of microbial genomes shed light on interconnected biogeochemical processes in an aquifer system.</title>
        <authorList>
            <person name="Anantharaman K."/>
            <person name="Brown C.T."/>
            <person name="Hug L.A."/>
            <person name="Sharon I."/>
            <person name="Castelle C.J."/>
            <person name="Probst A.J."/>
            <person name="Thomas B.C."/>
            <person name="Singh A."/>
            <person name="Wilkins M.J."/>
            <person name="Karaoz U."/>
            <person name="Brodie E.L."/>
            <person name="Williams K.H."/>
            <person name="Hubbard S.S."/>
            <person name="Banfield J.F."/>
        </authorList>
    </citation>
    <scope>NUCLEOTIDE SEQUENCE [LARGE SCALE GENOMIC DNA]</scope>
</reference>
<dbReference type="Pfam" id="PF10431">
    <property type="entry name" value="ClpB_D2-small"/>
    <property type="match status" value="1"/>
</dbReference>
<dbReference type="SUPFAM" id="SSF81923">
    <property type="entry name" value="Double Clp-N motif"/>
    <property type="match status" value="1"/>
</dbReference>
<keyword evidence="3" id="KW-0067">ATP-binding</keyword>
<feature type="region of interest" description="Disordered" evidence="7">
    <location>
        <begin position="1"/>
        <end position="107"/>
    </location>
</feature>
<feature type="region of interest" description="Disordered" evidence="7">
    <location>
        <begin position="778"/>
        <end position="808"/>
    </location>
</feature>
<protein>
    <recommendedName>
        <fullName evidence="8">Clp R domain-containing protein</fullName>
    </recommendedName>
</protein>
<dbReference type="EMBL" id="MFJL01000019">
    <property type="protein sequence ID" value="OGG15653.1"/>
    <property type="molecule type" value="Genomic_DNA"/>
</dbReference>
<dbReference type="InterPro" id="IPR003593">
    <property type="entry name" value="AAA+_ATPase"/>
</dbReference>
<dbReference type="Gene3D" id="1.10.8.60">
    <property type="match status" value="2"/>
</dbReference>
<feature type="compositionally biased region" description="Low complexity" evidence="7">
    <location>
        <begin position="27"/>
        <end position="46"/>
    </location>
</feature>
<sequence>MAFSFSKFLKKNPKDENQPSQTPVDISTTQVTSTTTSQPVVVHPVSYNGVGNPPAVEIPQTTSTTTTTTNVQNESVPSSSSPDSVPSSAPSASVSPTPTADPNHSSIDMQKRVGMDVLSRLTQRSNQALMSAVTKVKEIKGQYVDSEHVLWALLHDASIYQLISECKATPSEIQAALEKGFTRGNFVGQPHFSPRVKLILEFSLSAARTLGYEFISPEHILLALSKEGEGVAAQTLSKFGLTKEVLSKKIMGKAEVGKKEDDKSKSSLEEFAEDLTAKAARGELDPVVGRSYEIERIIHVLSRRTKNNPVLIGDAGVGKTAIVEGLAERIAKKDVPETLLHKRILLLDLMSLIAGAKHRGEFEERLKNLIKEVKASAGSIILFIDELHNMVGAGSGSEGTMDASNILKPSLARGELQTIGTTTVTEYRKYIEKDPALERRFQPVLIPEPTADVAIEMLQAIRDKYEAFHRVKISDEAIEAAVRLSQRYIGDRFLPDKAVDLIDEAAASVRLPAISLPEEIKSLEKRLKLLTNEKTEAQKLGDKVRIDTLEKEMSDSQENLKKLQEQYTVKKSTTTNVVNPDIIAEIVSRWTGIPISRLTEDESAKLIELEGTIHKRLINQQPAVVSVSEAVRRGRAGLKSNKRPIGSFIFMGPTGVGKTELAKTLAETLFGSEEMMIRLDMTEYMEKHEVAKLIGAPPGYVGYEEGGQLTEAVRRHPYAVVLFDEIEKAHPDVFNILIQLLDDGRLTDNKGHTISFKNTIVICTSNLGSRIIQDEMLKQKDLDVEPEPEPNKKSEESPSSFSTYAVSPTSREILTKNDKVWEKNSDSMAWKSTKLGDYFSGSTTTNVDVQFPTDRIDTHLIAPDGSEVISRDDIVWSRTATTSKEWVVARLLDFAKEFKVINALPDKPDEQFPTDLWDTHAVTLINEEIVSRGGYFWKRNTLQSPEWTTGKLKDYFGTSTITKPNVGVTKSQGGMIQNSPNGEAPEFPTEKWDHHIFTPTGEEIIIAGESYFKKDKAEGTLWKTGPISELFTLQKVDDSASPLPFTSLSEENSLKAGANDRFLGLSNLLMDELRKFFRPELINRFDEVVIFRPLTREHMGQIVNLQIRTLGKQLLEQNIAVTVTEGARRFLAKAGYDPVFGARPLRRTIQRMVENPISSLLIKGEVKSGDTLVIDGDEIGLSFNIQKMEGIKPTQETSTHAQEQMGKAVSGTGSLINPPLPNTEIPLSEASQPGTPPASTQPSPGNPSVVPPPGSPLSSYFGGNEEPAPPNPPQSPPPSPTGAGLTNNAS</sequence>
<keyword evidence="2" id="KW-0547">Nucleotide-binding</keyword>
<dbReference type="PANTHER" id="PTHR11638">
    <property type="entry name" value="ATP-DEPENDENT CLP PROTEASE"/>
    <property type="match status" value="1"/>
</dbReference>
<dbReference type="GO" id="GO:0005524">
    <property type="term" value="F:ATP binding"/>
    <property type="evidence" value="ECO:0007669"/>
    <property type="project" value="UniProtKB-KW"/>
</dbReference>
<feature type="compositionally biased region" description="Polar residues" evidence="7">
    <location>
        <begin position="1229"/>
        <end position="1241"/>
    </location>
</feature>
<keyword evidence="6" id="KW-0175">Coiled coil</keyword>
<dbReference type="InterPro" id="IPR004176">
    <property type="entry name" value="Clp_R_N"/>
</dbReference>
<dbReference type="PROSITE" id="PS00870">
    <property type="entry name" value="CLPAB_1"/>
    <property type="match status" value="1"/>
</dbReference>
<gene>
    <name evidence="9" type="ORF">A3D77_01335</name>
</gene>
<dbReference type="FunFam" id="3.40.50.300:FF:000010">
    <property type="entry name" value="Chaperone clpB 1, putative"/>
    <property type="match status" value="1"/>
</dbReference>
<dbReference type="GO" id="GO:0034605">
    <property type="term" value="P:cellular response to heat"/>
    <property type="evidence" value="ECO:0007669"/>
    <property type="project" value="TreeGrafter"/>
</dbReference>
<dbReference type="InterPro" id="IPR018368">
    <property type="entry name" value="ClpA/B_CS1"/>
</dbReference>
<evidence type="ECO:0000256" key="1">
    <source>
        <dbReference type="ARBA" id="ARBA00022737"/>
    </source>
</evidence>
<comment type="caution">
    <text evidence="9">The sequence shown here is derived from an EMBL/GenBank/DDBJ whole genome shotgun (WGS) entry which is preliminary data.</text>
</comment>
<dbReference type="Pfam" id="PF17871">
    <property type="entry name" value="AAA_lid_9"/>
    <property type="match status" value="1"/>
</dbReference>
<evidence type="ECO:0000256" key="3">
    <source>
        <dbReference type="ARBA" id="ARBA00022840"/>
    </source>
</evidence>
<dbReference type="InterPro" id="IPR036628">
    <property type="entry name" value="Clp_N_dom_sf"/>
</dbReference>
<evidence type="ECO:0000256" key="2">
    <source>
        <dbReference type="ARBA" id="ARBA00022741"/>
    </source>
</evidence>
<dbReference type="CDD" id="cd19499">
    <property type="entry name" value="RecA-like_ClpB_Hsp104-like"/>
    <property type="match status" value="1"/>
</dbReference>
<dbReference type="PRINTS" id="PR00300">
    <property type="entry name" value="CLPPROTEASEA"/>
</dbReference>
<dbReference type="InterPro" id="IPR003959">
    <property type="entry name" value="ATPase_AAA_core"/>
</dbReference>
<dbReference type="GO" id="GO:0005737">
    <property type="term" value="C:cytoplasm"/>
    <property type="evidence" value="ECO:0007669"/>
    <property type="project" value="TreeGrafter"/>
</dbReference>
<dbReference type="GO" id="GO:0016887">
    <property type="term" value="F:ATP hydrolysis activity"/>
    <property type="evidence" value="ECO:0007669"/>
    <property type="project" value="InterPro"/>
</dbReference>
<dbReference type="InterPro" id="IPR041546">
    <property type="entry name" value="ClpA/ClpB_AAA_lid"/>
</dbReference>
<evidence type="ECO:0000256" key="4">
    <source>
        <dbReference type="ARBA" id="ARBA00023186"/>
    </source>
</evidence>
<dbReference type="InterPro" id="IPR050130">
    <property type="entry name" value="ClpA_ClpB"/>
</dbReference>
<organism evidence="9 10">
    <name type="scientific">Candidatus Gottesmanbacteria bacterium RIFCSPHIGHO2_02_FULL_39_11</name>
    <dbReference type="NCBI Taxonomy" id="1798382"/>
    <lineage>
        <taxon>Bacteria</taxon>
        <taxon>Candidatus Gottesmaniibacteriota</taxon>
    </lineage>
</organism>
<dbReference type="SMART" id="SM01086">
    <property type="entry name" value="ClpB_D2-small"/>
    <property type="match status" value="1"/>
</dbReference>
<proteinExistence type="predicted"/>
<dbReference type="Gene3D" id="1.10.1780.10">
    <property type="entry name" value="Clp, N-terminal domain"/>
    <property type="match status" value="1"/>
</dbReference>
<evidence type="ECO:0000256" key="7">
    <source>
        <dbReference type="SAM" id="MobiDB-lite"/>
    </source>
</evidence>